<dbReference type="Proteomes" id="UP000054266">
    <property type="component" value="Unassembled WGS sequence"/>
</dbReference>
<evidence type="ECO:0000313" key="9">
    <source>
        <dbReference type="Proteomes" id="UP000054266"/>
    </source>
</evidence>
<evidence type="ECO:0000256" key="1">
    <source>
        <dbReference type="ARBA" id="ARBA00004173"/>
    </source>
</evidence>
<dbReference type="PANTHER" id="PTHR21396">
    <property type="entry name" value="39S RIBOSOMAL PROTEIN L43"/>
    <property type="match status" value="1"/>
</dbReference>
<sequence>MGVQGLKTVSTARNGLGAYILQCTRLSITYSDHWVSSTGLLSLLRSPSFPSLTHRFPSVEFRISPIPNRHPVLKAQYVNGRSKAICVKNMSKEQVAEKMEFLLGNSGQKNVKVGGKKVVSQNESVRGMWSPMHGGIKKI</sequence>
<keyword evidence="9" id="KW-1185">Reference proteome</keyword>
<dbReference type="InterPro" id="IPR039927">
    <property type="entry name" value="Ribosomal_mL43"/>
</dbReference>
<dbReference type="AlphaFoldDB" id="A0A0D2FCH8"/>
<evidence type="ECO:0000259" key="7">
    <source>
        <dbReference type="SMART" id="SM00916"/>
    </source>
</evidence>
<name>A0A0D2FCH8_9EURO</name>
<feature type="domain" description="Ribosomal protein/NADH dehydrogenase" evidence="7">
    <location>
        <begin position="32"/>
        <end position="106"/>
    </location>
</feature>
<evidence type="ECO:0000256" key="6">
    <source>
        <dbReference type="ARBA" id="ARBA00035188"/>
    </source>
</evidence>
<keyword evidence="3" id="KW-0689">Ribosomal protein</keyword>
<comment type="similarity">
    <text evidence="2">Belongs to the mitochondrion-specific ribosomal protein mL43 family.</text>
</comment>
<accession>A0A0D2FCH8</accession>
<dbReference type="GO" id="GO:0003735">
    <property type="term" value="F:structural constituent of ribosome"/>
    <property type="evidence" value="ECO:0007669"/>
    <property type="project" value="InterPro"/>
</dbReference>
<reference evidence="8 9" key="1">
    <citation type="submission" date="2015-01" db="EMBL/GenBank/DDBJ databases">
        <title>The Genome Sequence of Capronia semiimmersa CBS27337.</title>
        <authorList>
            <consortium name="The Broad Institute Genomics Platform"/>
            <person name="Cuomo C."/>
            <person name="de Hoog S."/>
            <person name="Gorbushina A."/>
            <person name="Stielow B."/>
            <person name="Teixiera M."/>
            <person name="Abouelleil A."/>
            <person name="Chapman S.B."/>
            <person name="Priest M."/>
            <person name="Young S.K."/>
            <person name="Wortman J."/>
            <person name="Nusbaum C."/>
            <person name="Birren B."/>
        </authorList>
    </citation>
    <scope>NUCLEOTIDE SEQUENCE [LARGE SCALE GENOMIC DNA]</scope>
    <source>
        <strain evidence="8 9">CBS 27337</strain>
    </source>
</reference>
<dbReference type="GO" id="GO:0032543">
    <property type="term" value="P:mitochondrial translation"/>
    <property type="evidence" value="ECO:0007669"/>
    <property type="project" value="InterPro"/>
</dbReference>
<organism evidence="8 9">
    <name type="scientific">Phialophora macrospora</name>
    <dbReference type="NCBI Taxonomy" id="1851006"/>
    <lineage>
        <taxon>Eukaryota</taxon>
        <taxon>Fungi</taxon>
        <taxon>Dikarya</taxon>
        <taxon>Ascomycota</taxon>
        <taxon>Pezizomycotina</taxon>
        <taxon>Eurotiomycetes</taxon>
        <taxon>Chaetothyriomycetidae</taxon>
        <taxon>Chaetothyriales</taxon>
        <taxon>Herpotrichiellaceae</taxon>
        <taxon>Phialophora</taxon>
    </lineage>
</organism>
<dbReference type="HOGENOM" id="CLU_117700_1_1_1"/>
<evidence type="ECO:0000256" key="2">
    <source>
        <dbReference type="ARBA" id="ARBA00006073"/>
    </source>
</evidence>
<evidence type="ECO:0000256" key="4">
    <source>
        <dbReference type="ARBA" id="ARBA00023128"/>
    </source>
</evidence>
<protein>
    <recommendedName>
        <fullName evidence="6">Large ribosomal subunit protein mL43</fullName>
    </recommendedName>
</protein>
<dbReference type="Gene3D" id="3.40.30.10">
    <property type="entry name" value="Glutaredoxin"/>
    <property type="match status" value="1"/>
</dbReference>
<dbReference type="Pfam" id="PF05047">
    <property type="entry name" value="L51_S25_CI-B8"/>
    <property type="match status" value="1"/>
</dbReference>
<evidence type="ECO:0000313" key="8">
    <source>
        <dbReference type="EMBL" id="KIW64510.1"/>
    </source>
</evidence>
<dbReference type="STRING" id="5601.A0A0D2FCH8"/>
<comment type="subcellular location">
    <subcellularLocation>
        <location evidence="1">Mitochondrion</location>
    </subcellularLocation>
</comment>
<keyword evidence="4" id="KW-0496">Mitochondrion</keyword>
<dbReference type="PANTHER" id="PTHR21396:SF2">
    <property type="entry name" value="LARGE RIBOSOMAL SUBUNIT PROTEIN ML43"/>
    <property type="match status" value="1"/>
</dbReference>
<dbReference type="InterPro" id="IPR036249">
    <property type="entry name" value="Thioredoxin-like_sf"/>
</dbReference>
<keyword evidence="5" id="KW-0687">Ribonucleoprotein</keyword>
<dbReference type="EMBL" id="KN846961">
    <property type="protein sequence ID" value="KIW64510.1"/>
    <property type="molecule type" value="Genomic_DNA"/>
</dbReference>
<dbReference type="GO" id="GO:0005762">
    <property type="term" value="C:mitochondrial large ribosomal subunit"/>
    <property type="evidence" value="ECO:0007669"/>
    <property type="project" value="TreeGrafter"/>
</dbReference>
<gene>
    <name evidence="8" type="ORF">PV04_09438</name>
</gene>
<proteinExistence type="inferred from homology"/>
<evidence type="ECO:0000256" key="3">
    <source>
        <dbReference type="ARBA" id="ARBA00022980"/>
    </source>
</evidence>
<dbReference type="SMART" id="SM00916">
    <property type="entry name" value="L51_S25_CI-B8"/>
    <property type="match status" value="1"/>
</dbReference>
<evidence type="ECO:0000256" key="5">
    <source>
        <dbReference type="ARBA" id="ARBA00023274"/>
    </source>
</evidence>
<dbReference type="InterPro" id="IPR007741">
    <property type="entry name" value="Ribosomal_mL43/mS25/NADH_DH"/>
</dbReference>
<dbReference type="SUPFAM" id="SSF52833">
    <property type="entry name" value="Thioredoxin-like"/>
    <property type="match status" value="1"/>
</dbReference>